<dbReference type="PANTHER" id="PTHR46586:SF3">
    <property type="entry name" value="ANKYRIN REPEAT-CONTAINING PROTEIN"/>
    <property type="match status" value="1"/>
</dbReference>
<dbReference type="KEGG" id="vg:16607033"/>
<dbReference type="GeneID" id="16607033"/>
<dbReference type="Proteomes" id="UP000204584">
    <property type="component" value="Segment"/>
</dbReference>
<dbReference type="InterPro" id="IPR052050">
    <property type="entry name" value="SecEffector_AnkRepeat"/>
</dbReference>
<protein>
    <submittedName>
        <fullName evidence="2">Ankyrin repeat domain containing protein</fullName>
    </submittedName>
</protein>
<accession>S4W0D0</accession>
<name>S4W0D0_9VIRU</name>
<evidence type="ECO:0000313" key="3">
    <source>
        <dbReference type="Proteomes" id="UP000204584"/>
    </source>
</evidence>
<dbReference type="Pfam" id="PF12937">
    <property type="entry name" value="F-box-like"/>
    <property type="match status" value="1"/>
</dbReference>
<dbReference type="InterPro" id="IPR036770">
    <property type="entry name" value="Ankyrin_rpt-contain_sf"/>
</dbReference>
<organism evidence="2 3">
    <name type="scientific">Pandoravirus salinus</name>
    <dbReference type="NCBI Taxonomy" id="1349410"/>
    <lineage>
        <taxon>Viruses</taxon>
        <taxon>Pandoravirus</taxon>
    </lineage>
</organism>
<dbReference type="RefSeq" id="YP_008438320.1">
    <property type="nucleotide sequence ID" value="NC_022098.1"/>
</dbReference>
<reference evidence="2 3" key="1">
    <citation type="journal article" date="2013" name="Science">
        <title>Pandoraviruses: amoeba viruses with genomes up to 2.5 Mb reaching that of parasitic eukaryotes.</title>
        <authorList>
            <person name="Philippe N."/>
            <person name="Legendre M."/>
            <person name="Doutre G."/>
            <person name="Coute Y."/>
            <person name="Poirot O."/>
            <person name="Lescot M."/>
            <person name="Arslan D."/>
            <person name="Seltzer V."/>
            <person name="Bertaux L."/>
            <person name="Bruley C."/>
            <person name="Garin J."/>
            <person name="Claverie J.M."/>
            <person name="Abergel C."/>
        </authorList>
    </citation>
    <scope>NUCLEOTIDE SEQUENCE [LARGE SCALE GENOMIC DNA]</scope>
</reference>
<dbReference type="InterPro" id="IPR036047">
    <property type="entry name" value="F-box-like_dom_sf"/>
</dbReference>
<proteinExistence type="predicted"/>
<dbReference type="Gene3D" id="1.20.1280.50">
    <property type="match status" value="1"/>
</dbReference>
<dbReference type="InterPro" id="IPR002110">
    <property type="entry name" value="Ankyrin_rpt"/>
</dbReference>
<dbReference type="PROSITE" id="PS50181">
    <property type="entry name" value="FBOX"/>
    <property type="match status" value="1"/>
</dbReference>
<gene>
    <name evidence="2" type="ORF">psal_cds_1047</name>
</gene>
<dbReference type="SUPFAM" id="SSF48403">
    <property type="entry name" value="Ankyrin repeat"/>
    <property type="match status" value="1"/>
</dbReference>
<keyword evidence="3" id="KW-1185">Reference proteome</keyword>
<dbReference type="SUPFAM" id="SSF81383">
    <property type="entry name" value="F-box domain"/>
    <property type="match status" value="1"/>
</dbReference>
<evidence type="ECO:0000313" key="2">
    <source>
        <dbReference type="EMBL" id="AGO85246.1"/>
    </source>
</evidence>
<dbReference type="EMBL" id="KC977571">
    <property type="protein sequence ID" value="AGO85246.1"/>
    <property type="molecule type" value="Genomic_DNA"/>
</dbReference>
<dbReference type="Gene3D" id="1.25.40.20">
    <property type="entry name" value="Ankyrin repeat-containing domain"/>
    <property type="match status" value="1"/>
</dbReference>
<evidence type="ECO:0000259" key="1">
    <source>
        <dbReference type="PROSITE" id="PS50181"/>
    </source>
</evidence>
<dbReference type="SUPFAM" id="SSF140860">
    <property type="entry name" value="Pseudo ankyrin repeat-like"/>
    <property type="match status" value="1"/>
</dbReference>
<dbReference type="Pfam" id="PF12796">
    <property type="entry name" value="Ank_2"/>
    <property type="match status" value="1"/>
</dbReference>
<feature type="domain" description="F-box" evidence="1">
    <location>
        <begin position="6"/>
        <end position="60"/>
    </location>
</feature>
<dbReference type="InterPro" id="IPR001810">
    <property type="entry name" value="F-box_dom"/>
</dbReference>
<dbReference type="PANTHER" id="PTHR46586">
    <property type="entry name" value="ANKYRIN REPEAT-CONTAINING PROTEIN"/>
    <property type="match status" value="1"/>
</dbReference>
<sequence length="408" mass="45357">MAFRGPPTFDDLPVEVVDAILSRLPCIDRLGTAALVCKTWAALTSTSLSLVTGSAAFTSAKTLRRLCTMIATAEATCGHVHCLLDLRDRKIDWSDFSCALAASQGHLACLQFLHAQGSSWNGEACAQAAGAGQLDCLRYMVANGCPWTETALEMAIARDRDDCLRFLLAQPASLGLMSKRLCERVVRAGHVRCLRVLYEYGCSWGKRTCEKALKHDRVDCLRYLYENGCPAHESICYKAIEAASVNCLDYLLGSGHEWPDDASYAMGYSRASAVIAYTEQRGLGFDRDVVLARAVETDNLLVLDYARTHGWPWDARLCATAARFSSVKTLRYLRKHGCPWDERTTAAAIVLHTFPSVRIKCLVYARTQGCPWTTRTRAALRSYLAQQPRLKESKRRAAQRLLDDWARD</sequence>